<accession>A0A1V9E3V3</accession>
<dbReference type="AlphaFoldDB" id="A0A1V9E3V3"/>
<proteinExistence type="predicted"/>
<dbReference type="InterPro" id="IPR011990">
    <property type="entry name" value="TPR-like_helical_dom_sf"/>
</dbReference>
<evidence type="ECO:0000313" key="1">
    <source>
        <dbReference type="EMBL" id="OQP40694.1"/>
    </source>
</evidence>
<evidence type="ECO:0008006" key="3">
    <source>
        <dbReference type="Google" id="ProtNLM"/>
    </source>
</evidence>
<dbReference type="EMBL" id="LVXG01000067">
    <property type="protein sequence ID" value="OQP40694.1"/>
    <property type="molecule type" value="Genomic_DNA"/>
</dbReference>
<sequence length="166" mass="19564">MYVHSYNLVGSKPKSSRQQYKRELADAFLDIYAVWHYDYMCDKVETSEGPDSFIYYLLELLAEADKSDPTRINYEQRAYCYQTLAELKNNQEEQLGYIDKAIQEIQEALKTQPDSSSLYNQLVGFLLNKIKFRNQYKDEDFAAALPYFEHALLNYRSSNQLTLIYN</sequence>
<dbReference type="Gene3D" id="1.25.40.10">
    <property type="entry name" value="Tetratricopeptide repeat domain"/>
    <property type="match status" value="1"/>
</dbReference>
<protein>
    <recommendedName>
        <fullName evidence="3">Tetratricopeptide repeat protein</fullName>
    </recommendedName>
</protein>
<comment type="caution">
    <text evidence="1">The sequence shown here is derived from an EMBL/GenBank/DDBJ whole genome shotgun (WGS) entry which is preliminary data.</text>
</comment>
<keyword evidence="2" id="KW-1185">Reference proteome</keyword>
<dbReference type="STRING" id="354355.SAMN05660816_04296"/>
<evidence type="ECO:0000313" key="2">
    <source>
        <dbReference type="Proteomes" id="UP000192610"/>
    </source>
</evidence>
<organism evidence="1 2">
    <name type="scientific">Niastella yeongjuensis</name>
    <dbReference type="NCBI Taxonomy" id="354355"/>
    <lineage>
        <taxon>Bacteria</taxon>
        <taxon>Pseudomonadati</taxon>
        <taxon>Bacteroidota</taxon>
        <taxon>Chitinophagia</taxon>
        <taxon>Chitinophagales</taxon>
        <taxon>Chitinophagaceae</taxon>
        <taxon>Niastella</taxon>
    </lineage>
</organism>
<dbReference type="Proteomes" id="UP000192610">
    <property type="component" value="Unassembled WGS sequence"/>
</dbReference>
<dbReference type="OrthoDB" id="640239at2"/>
<name>A0A1V9E3V3_9BACT</name>
<gene>
    <name evidence="1" type="ORF">A4H97_13805</name>
</gene>
<dbReference type="RefSeq" id="WP_081203665.1">
    <property type="nucleotide sequence ID" value="NZ_FOCZ01000007.1"/>
</dbReference>
<reference evidence="2" key="1">
    <citation type="submission" date="2016-04" db="EMBL/GenBank/DDBJ databases">
        <authorList>
            <person name="Chen L."/>
            <person name="Zhuang W."/>
            <person name="Wang G."/>
        </authorList>
    </citation>
    <scope>NUCLEOTIDE SEQUENCE [LARGE SCALE GENOMIC DNA]</scope>
    <source>
        <strain evidence="2">17621</strain>
    </source>
</reference>